<evidence type="ECO:0000256" key="2">
    <source>
        <dbReference type="SAM" id="SignalP"/>
    </source>
</evidence>
<keyword evidence="2" id="KW-0732">Signal</keyword>
<reference evidence="5" key="1">
    <citation type="submission" date="2025-08" db="UniProtKB">
        <authorList>
            <consortium name="RefSeq"/>
        </authorList>
    </citation>
    <scope>IDENTIFICATION</scope>
</reference>
<dbReference type="Pfam" id="PF09458">
    <property type="entry name" value="H_lectin"/>
    <property type="match status" value="1"/>
</dbReference>
<gene>
    <name evidence="5" type="primary">LOC129921804</name>
</gene>
<dbReference type="InterPro" id="IPR019019">
    <property type="entry name" value="H-type_lectin_domain"/>
</dbReference>
<feature type="compositionally biased region" description="Low complexity" evidence="1">
    <location>
        <begin position="65"/>
        <end position="81"/>
    </location>
</feature>
<dbReference type="AlphaFoldDB" id="A0A9W2YD67"/>
<dbReference type="RefSeq" id="XP_055860714.1">
    <property type="nucleotide sequence ID" value="XM_056004739.1"/>
</dbReference>
<name>A0A9W2YD67_BIOGL</name>
<sequence length="316" mass="35186">MRNIIALNFLFYFVCLLDASQINFQATPFIINPVLTKNLTLRCSAQEFSSATSSYWHTTTTANGRPTTHRTTQPPETTTTRNAITTNPWFFQDTSTESTVQTSNPTTTASTFQTEADVTHVMSIIISKLNKFTNQFDPLADVTPFESATAGAMFKGSVSLNGSTSESTNHREKGFLEVTFNYPDDEESGEYTCEIFALNHENHPVNLRSTLTVISREPSISDLVKYISNHEKRFEEIKSQNIQRGSESCRSGVINFQHSYSKTPIVFTSLTSISANGNYGTSVQVTIDSVTTTSFRYSCSTNSYTSATFNWLAIDN</sequence>
<protein>
    <submittedName>
        <fullName evidence="5">Uncharacterized protein LOC129921804</fullName>
    </submittedName>
</protein>
<feature type="region of interest" description="Disordered" evidence="1">
    <location>
        <begin position="59"/>
        <end position="81"/>
    </location>
</feature>
<accession>A0A9W2YD67</accession>
<dbReference type="Proteomes" id="UP001165740">
    <property type="component" value="Chromosome 11"/>
</dbReference>
<feature type="chain" id="PRO_5040823861" evidence="2">
    <location>
        <begin position="20"/>
        <end position="316"/>
    </location>
</feature>
<proteinExistence type="predicted"/>
<evidence type="ECO:0000259" key="3">
    <source>
        <dbReference type="Pfam" id="PF09458"/>
    </source>
</evidence>
<dbReference type="GeneID" id="129921804"/>
<dbReference type="GO" id="GO:0030246">
    <property type="term" value="F:carbohydrate binding"/>
    <property type="evidence" value="ECO:0007669"/>
    <property type="project" value="InterPro"/>
</dbReference>
<keyword evidence="4" id="KW-1185">Reference proteome</keyword>
<feature type="domain" description="H-type lectin" evidence="3">
    <location>
        <begin position="254"/>
        <end position="314"/>
    </location>
</feature>
<evidence type="ECO:0000256" key="1">
    <source>
        <dbReference type="SAM" id="MobiDB-lite"/>
    </source>
</evidence>
<dbReference type="OrthoDB" id="6124548at2759"/>
<organism evidence="4 5">
    <name type="scientific">Biomphalaria glabrata</name>
    <name type="common">Bloodfluke planorb</name>
    <name type="synonym">Freshwater snail</name>
    <dbReference type="NCBI Taxonomy" id="6526"/>
    <lineage>
        <taxon>Eukaryota</taxon>
        <taxon>Metazoa</taxon>
        <taxon>Spiralia</taxon>
        <taxon>Lophotrochozoa</taxon>
        <taxon>Mollusca</taxon>
        <taxon>Gastropoda</taxon>
        <taxon>Heterobranchia</taxon>
        <taxon>Euthyneura</taxon>
        <taxon>Panpulmonata</taxon>
        <taxon>Hygrophila</taxon>
        <taxon>Lymnaeoidea</taxon>
        <taxon>Planorbidae</taxon>
        <taxon>Biomphalaria</taxon>
    </lineage>
</organism>
<dbReference type="InterPro" id="IPR037221">
    <property type="entry name" value="H-type_lectin_dom_sf"/>
</dbReference>
<evidence type="ECO:0000313" key="4">
    <source>
        <dbReference type="Proteomes" id="UP001165740"/>
    </source>
</evidence>
<dbReference type="Gene3D" id="2.60.40.2080">
    <property type="match status" value="1"/>
</dbReference>
<feature type="signal peptide" evidence="2">
    <location>
        <begin position="1"/>
        <end position="19"/>
    </location>
</feature>
<dbReference type="GO" id="GO:0007155">
    <property type="term" value="P:cell adhesion"/>
    <property type="evidence" value="ECO:0007669"/>
    <property type="project" value="InterPro"/>
</dbReference>
<evidence type="ECO:0000313" key="5">
    <source>
        <dbReference type="RefSeq" id="XP_055860714.1"/>
    </source>
</evidence>
<dbReference type="SUPFAM" id="SSF141086">
    <property type="entry name" value="Agglutinin HPA-like"/>
    <property type="match status" value="1"/>
</dbReference>